<sequence length="504" mass="55911">MMEVPEDHAKPEGRKIQFPVVRFFAEISDPDKEPLLHLGAGGPGASLGLEPQNASDWLWVNYSSMTVEDGRDLIVMDPRGTGMASPKLSCDEFIEDADLAFTRRLSSDEEARVFTYSMERCYSRLSAIADLSQYNSAVVAQDVEALRKALGIPKLNLYGVSYSTRYALTVARDFPESVRAMVLNSAVFPEIIYTQTLPTDVTAAYQRGVDYCRKDKDCNKRYPDLEQRLEARVQALDESPLVVKTGNIRAGQQYPFVLSGQRLLRVLFQALYNEGFYKELPAIIEELESDQAELLKPSIASFMGLVLDPNFGDAAGISHFCFEEAPFVDFDEASQLAAKSGILGSSVRADIDMMQMQCRIWAMPAAPMLESQAIQTPVPTLVMHGALDPVLSVDDADAARKKLPNHQWVLFPELSHDVISASECAEQAAADFLDRPESSIAESVLSCRKEELERQAQLEAKIAELESQRTQEKGEQPPLPDEASRAEGQRHTPTVSGSRYTENP</sequence>
<evidence type="ECO:0000313" key="4">
    <source>
        <dbReference type="EMBL" id="AQQ69475.1"/>
    </source>
</evidence>
<dbReference type="GO" id="GO:0016787">
    <property type="term" value="F:hydrolase activity"/>
    <property type="evidence" value="ECO:0007669"/>
    <property type="project" value="UniProtKB-KW"/>
</dbReference>
<dbReference type="OrthoDB" id="4510475at2"/>
<proteinExistence type="predicted"/>
<keyword evidence="5" id="KW-1185">Reference proteome</keyword>
<dbReference type="InterPro" id="IPR029058">
    <property type="entry name" value="AB_hydrolase_fold"/>
</dbReference>
<protein>
    <submittedName>
        <fullName evidence="4">Alpha/beta hydrolase</fullName>
    </submittedName>
</protein>
<dbReference type="STRING" id="260552.Mag101_09220"/>
<accession>A0A1Q2M9R4</accession>
<dbReference type="PANTHER" id="PTHR43798:SF27">
    <property type="entry name" value="HYDROLASE ALPHA_BETA HYDROLASE FOLD FAMILY"/>
    <property type="match status" value="1"/>
</dbReference>
<dbReference type="AlphaFoldDB" id="A0A1Q2M9R4"/>
<reference evidence="4" key="1">
    <citation type="submission" date="2017-02" db="EMBL/GenBank/DDBJ databases">
        <title>Genome of Microbulbifer agarilyticus GP101.</title>
        <authorList>
            <person name="Jung J."/>
            <person name="Bae S.S."/>
            <person name="Baek K."/>
        </authorList>
    </citation>
    <scope>NUCLEOTIDE SEQUENCE [LARGE SCALE GENOMIC DNA]</scope>
    <source>
        <strain evidence="4">GP101</strain>
    </source>
</reference>
<keyword evidence="4" id="KW-0378">Hydrolase</keyword>
<name>A0A1Q2M9R4_9GAMM</name>
<feature type="domain" description="Peptidase S33 tripeptidyl aminopeptidase-like C-terminal" evidence="3">
    <location>
        <begin position="352"/>
        <end position="437"/>
    </location>
</feature>
<dbReference type="KEGG" id="maga:Mag101_09220"/>
<organism evidence="4 5">
    <name type="scientific">Microbulbifer agarilyticus</name>
    <dbReference type="NCBI Taxonomy" id="260552"/>
    <lineage>
        <taxon>Bacteria</taxon>
        <taxon>Pseudomonadati</taxon>
        <taxon>Pseudomonadota</taxon>
        <taxon>Gammaproteobacteria</taxon>
        <taxon>Cellvibrionales</taxon>
        <taxon>Microbulbiferaceae</taxon>
        <taxon>Microbulbifer</taxon>
    </lineage>
</organism>
<dbReference type="eggNOG" id="COG0596">
    <property type="taxonomic scope" value="Bacteria"/>
</dbReference>
<dbReference type="InterPro" id="IPR050266">
    <property type="entry name" value="AB_hydrolase_sf"/>
</dbReference>
<evidence type="ECO:0000313" key="5">
    <source>
        <dbReference type="Proteomes" id="UP000188219"/>
    </source>
</evidence>
<feature type="domain" description="AB hydrolase-1" evidence="2">
    <location>
        <begin position="68"/>
        <end position="191"/>
    </location>
</feature>
<evidence type="ECO:0000256" key="1">
    <source>
        <dbReference type="SAM" id="MobiDB-lite"/>
    </source>
</evidence>
<feature type="region of interest" description="Disordered" evidence="1">
    <location>
        <begin position="464"/>
        <end position="504"/>
    </location>
</feature>
<dbReference type="SUPFAM" id="SSF53474">
    <property type="entry name" value="alpha/beta-Hydrolases"/>
    <property type="match status" value="1"/>
</dbReference>
<dbReference type="EMBL" id="CP019650">
    <property type="protein sequence ID" value="AQQ69475.1"/>
    <property type="molecule type" value="Genomic_DNA"/>
</dbReference>
<feature type="compositionally biased region" description="Basic and acidic residues" evidence="1">
    <location>
        <begin position="464"/>
        <end position="475"/>
    </location>
</feature>
<gene>
    <name evidence="4" type="ORF">Mag101_09220</name>
</gene>
<dbReference type="GO" id="GO:0016020">
    <property type="term" value="C:membrane"/>
    <property type="evidence" value="ECO:0007669"/>
    <property type="project" value="TreeGrafter"/>
</dbReference>
<dbReference type="Gene3D" id="3.40.50.1820">
    <property type="entry name" value="alpha/beta hydrolase"/>
    <property type="match status" value="1"/>
</dbReference>
<dbReference type="Pfam" id="PF08386">
    <property type="entry name" value="Abhydrolase_4"/>
    <property type="match status" value="1"/>
</dbReference>
<dbReference type="InterPro" id="IPR000073">
    <property type="entry name" value="AB_hydrolase_1"/>
</dbReference>
<evidence type="ECO:0000259" key="2">
    <source>
        <dbReference type="Pfam" id="PF00561"/>
    </source>
</evidence>
<dbReference type="Proteomes" id="UP000188219">
    <property type="component" value="Chromosome"/>
</dbReference>
<dbReference type="Pfam" id="PF00561">
    <property type="entry name" value="Abhydrolase_1"/>
    <property type="match status" value="1"/>
</dbReference>
<dbReference type="InterPro" id="IPR013595">
    <property type="entry name" value="Pept_S33_TAP-like_C"/>
</dbReference>
<evidence type="ECO:0000259" key="3">
    <source>
        <dbReference type="Pfam" id="PF08386"/>
    </source>
</evidence>
<dbReference type="PANTHER" id="PTHR43798">
    <property type="entry name" value="MONOACYLGLYCEROL LIPASE"/>
    <property type="match status" value="1"/>
</dbReference>
<feature type="compositionally biased region" description="Polar residues" evidence="1">
    <location>
        <begin position="491"/>
        <end position="504"/>
    </location>
</feature>